<feature type="repeat" description="WD" evidence="12">
    <location>
        <begin position="416"/>
        <end position="457"/>
    </location>
</feature>
<dbReference type="PANTHER" id="PTHR22846:SF52">
    <property type="entry name" value="F-BOX-LIKE_WD REPEAT-CONTAINING PROTEIN TBL1X"/>
    <property type="match status" value="1"/>
</dbReference>
<evidence type="ECO:0000313" key="14">
    <source>
        <dbReference type="Ensembl" id="ENSTGUP00000034785.1"/>
    </source>
</evidence>
<dbReference type="PROSITE" id="PS50294">
    <property type="entry name" value="WD_REPEATS_REGION"/>
    <property type="match status" value="5"/>
</dbReference>
<keyword evidence="5" id="KW-0833">Ubl conjugation pathway</keyword>
<dbReference type="InterPro" id="IPR001680">
    <property type="entry name" value="WD40_rpt"/>
</dbReference>
<dbReference type="PRINTS" id="PR00320">
    <property type="entry name" value="GPROTEINBRPT"/>
</dbReference>
<name>A0A674HJS8_TAEGU</name>
<feature type="repeat" description="WD" evidence="12">
    <location>
        <begin position="174"/>
        <end position="215"/>
    </location>
</feature>
<dbReference type="PROSITE" id="PS50082">
    <property type="entry name" value="WD_REPEATS_2"/>
    <property type="match status" value="5"/>
</dbReference>
<reference evidence="14" key="2">
    <citation type="submission" date="2025-08" db="UniProtKB">
        <authorList>
            <consortium name="Ensembl"/>
        </authorList>
    </citation>
    <scope>IDENTIFICATION</scope>
</reference>
<dbReference type="Gene3D" id="1.20.960.30">
    <property type="match status" value="1"/>
</dbReference>
<keyword evidence="4" id="KW-0677">Repeat</keyword>
<dbReference type="GO" id="GO:0006325">
    <property type="term" value="P:chromatin organization"/>
    <property type="evidence" value="ECO:0007669"/>
    <property type="project" value="UniProtKB-KW"/>
</dbReference>
<feature type="repeat" description="WD" evidence="12">
    <location>
        <begin position="240"/>
        <end position="281"/>
    </location>
</feature>
<evidence type="ECO:0000256" key="3">
    <source>
        <dbReference type="ARBA" id="ARBA00022574"/>
    </source>
</evidence>
<evidence type="ECO:0000256" key="4">
    <source>
        <dbReference type="ARBA" id="ARBA00022737"/>
    </source>
</evidence>
<dbReference type="SUPFAM" id="SSF50978">
    <property type="entry name" value="WD40 repeat-like"/>
    <property type="match status" value="1"/>
</dbReference>
<evidence type="ECO:0000256" key="10">
    <source>
        <dbReference type="ARBA" id="ARBA00023242"/>
    </source>
</evidence>
<dbReference type="SMART" id="SM00320">
    <property type="entry name" value="WD40"/>
    <property type="match status" value="7"/>
</dbReference>
<evidence type="ECO:0000256" key="7">
    <source>
        <dbReference type="ARBA" id="ARBA00023015"/>
    </source>
</evidence>
<accession>A0A674HJS8</accession>
<keyword evidence="6" id="KW-0156">Chromatin regulator</keyword>
<comment type="similarity">
    <text evidence="11">Belongs to the WD repeat EBI family.</text>
</comment>
<dbReference type="CDD" id="cd00200">
    <property type="entry name" value="WD40"/>
    <property type="match status" value="1"/>
</dbReference>
<evidence type="ECO:0000256" key="12">
    <source>
        <dbReference type="PROSITE-ProRule" id="PRU00221"/>
    </source>
</evidence>
<dbReference type="FunFam" id="2.130.10.10:FF:002234">
    <property type="entry name" value="F-box-like/WD repeat-containing protein TBL1XR1"/>
    <property type="match status" value="1"/>
</dbReference>
<dbReference type="InterPro" id="IPR036322">
    <property type="entry name" value="WD40_repeat_dom_sf"/>
</dbReference>
<keyword evidence="8" id="KW-0010">Activator</keyword>
<evidence type="ECO:0000256" key="9">
    <source>
        <dbReference type="ARBA" id="ARBA00023163"/>
    </source>
</evidence>
<dbReference type="Proteomes" id="UP000007754">
    <property type="component" value="Chromosome 1"/>
</dbReference>
<evidence type="ECO:0000256" key="5">
    <source>
        <dbReference type="ARBA" id="ARBA00022786"/>
    </source>
</evidence>
<dbReference type="GO" id="GO:0000976">
    <property type="term" value="F:transcription cis-regulatory region binding"/>
    <property type="evidence" value="ECO:0007669"/>
    <property type="project" value="UniProtKB-ARBA"/>
</dbReference>
<dbReference type="InterPro" id="IPR006594">
    <property type="entry name" value="LisH"/>
</dbReference>
<evidence type="ECO:0000256" key="6">
    <source>
        <dbReference type="ARBA" id="ARBA00022853"/>
    </source>
</evidence>
<gene>
    <name evidence="14" type="primary">TBL1X</name>
</gene>
<keyword evidence="2" id="KW-0678">Repressor</keyword>
<evidence type="ECO:0000256" key="11">
    <source>
        <dbReference type="ARBA" id="ARBA00025741"/>
    </source>
</evidence>
<keyword evidence="7" id="KW-0805">Transcription regulation</keyword>
<dbReference type="FunFam" id="1.20.960.30:FF:000001">
    <property type="entry name" value="F-box-like/WD repeat-containing protein TBL1XR1"/>
    <property type="match status" value="1"/>
</dbReference>
<dbReference type="AlphaFoldDB" id="A0A674HJS8"/>
<evidence type="ECO:0000313" key="15">
    <source>
        <dbReference type="Proteomes" id="UP000007754"/>
    </source>
</evidence>
<keyword evidence="9" id="KW-0804">Transcription</keyword>
<dbReference type="PROSITE" id="PS00678">
    <property type="entry name" value="WD_REPEATS_1"/>
    <property type="match status" value="4"/>
</dbReference>
<dbReference type="Pfam" id="PF08513">
    <property type="entry name" value="LisH"/>
    <property type="match status" value="1"/>
</dbReference>
<sequence length="492" mass="53155">MSITSDEVNFLVYRYLQESGFSHSAFTFGIESHISQSNINGTLVPPAALISILQKGLQYVEAEISINEDGTVFDGRPIESLSLIDAVMPDVVQTRQQAFREKLAQQQASAAAAAAATAATAGATTTAVSQQNTPKNGEATVNGEENGAHAINNHSKPMEIDGDVEIPPNKATVLRGHESEVFICAWNPVSDLLASGSGDSTARIWNLNENSNSGSTQLVLRHCIREGGHDVPSSNLASTLGQHKGPIFALKWNKKGNYILSAGVDKTTIIWDAHTGEAKQQFPFHSAPALDVDWQNNTTFASCSTDMCIHVCRLGCDRPVKTFQGHTNEVNAIKWDPSGMLLASCSDDMTLKIWSMKQDTCVHDLQAHSKEIYTIKWSPTGPGTSNPNSNIMLASASFDSTVRLWDVDRGVCIHTLTKHQEPVYSVAFSPDGKYLASGSFDKCVHIWNTQSGTLVHSYRGTGGIFEVCWNARGDKVGASASDGSVCVLDLRK</sequence>
<dbReference type="GeneTree" id="ENSGT00940000153421"/>
<dbReference type="GO" id="GO:0045944">
    <property type="term" value="P:positive regulation of transcription by RNA polymerase II"/>
    <property type="evidence" value="ECO:0007669"/>
    <property type="project" value="UniProtKB-ARBA"/>
</dbReference>
<evidence type="ECO:0000256" key="8">
    <source>
        <dbReference type="ARBA" id="ARBA00023159"/>
    </source>
</evidence>
<feature type="repeat" description="WD" evidence="12">
    <location>
        <begin position="365"/>
        <end position="415"/>
    </location>
</feature>
<keyword evidence="3 12" id="KW-0853">WD repeat</keyword>
<keyword evidence="15" id="KW-1185">Reference proteome</keyword>
<dbReference type="Gene3D" id="2.130.10.10">
    <property type="entry name" value="YVTN repeat-like/Quinoprotein amine dehydrogenase"/>
    <property type="match status" value="1"/>
</dbReference>
<dbReference type="GO" id="GO:0000118">
    <property type="term" value="C:histone deacetylase complex"/>
    <property type="evidence" value="ECO:0007669"/>
    <property type="project" value="TreeGrafter"/>
</dbReference>
<dbReference type="InterPro" id="IPR020472">
    <property type="entry name" value="WD40_PAC1"/>
</dbReference>
<comment type="subcellular location">
    <subcellularLocation>
        <location evidence="1">Nucleus</location>
    </subcellularLocation>
</comment>
<feature type="repeat" description="WD" evidence="12">
    <location>
        <begin position="323"/>
        <end position="364"/>
    </location>
</feature>
<protein>
    <submittedName>
        <fullName evidence="14">Transducin beta like 1 X-linked</fullName>
    </submittedName>
</protein>
<dbReference type="PROSITE" id="PS50896">
    <property type="entry name" value="LISH"/>
    <property type="match status" value="1"/>
</dbReference>
<proteinExistence type="inferred from homology"/>
<dbReference type="Ensembl" id="ENSTGUT00000045858.1">
    <property type="protein sequence ID" value="ENSTGUP00000034785.1"/>
    <property type="gene ID" value="ENSTGUG00000008500.2"/>
</dbReference>
<dbReference type="InterPro" id="IPR045183">
    <property type="entry name" value="Ebi-like"/>
</dbReference>
<dbReference type="GO" id="GO:0003714">
    <property type="term" value="F:transcription corepressor activity"/>
    <property type="evidence" value="ECO:0007669"/>
    <property type="project" value="InterPro"/>
</dbReference>
<evidence type="ECO:0000256" key="13">
    <source>
        <dbReference type="SAM" id="MobiDB-lite"/>
    </source>
</evidence>
<reference evidence="14" key="3">
    <citation type="submission" date="2025-09" db="UniProtKB">
        <authorList>
            <consortium name="Ensembl"/>
        </authorList>
    </citation>
    <scope>IDENTIFICATION</scope>
</reference>
<dbReference type="Pfam" id="PF00400">
    <property type="entry name" value="WD40"/>
    <property type="match status" value="5"/>
</dbReference>
<evidence type="ECO:0000256" key="1">
    <source>
        <dbReference type="ARBA" id="ARBA00004123"/>
    </source>
</evidence>
<dbReference type="PANTHER" id="PTHR22846">
    <property type="entry name" value="WD40 REPEAT PROTEIN"/>
    <property type="match status" value="1"/>
</dbReference>
<organism evidence="14 15">
    <name type="scientific">Taeniopygia guttata</name>
    <name type="common">Zebra finch</name>
    <name type="synonym">Poephila guttata</name>
    <dbReference type="NCBI Taxonomy" id="59729"/>
    <lineage>
        <taxon>Eukaryota</taxon>
        <taxon>Metazoa</taxon>
        <taxon>Chordata</taxon>
        <taxon>Craniata</taxon>
        <taxon>Vertebrata</taxon>
        <taxon>Euteleostomi</taxon>
        <taxon>Archelosauria</taxon>
        <taxon>Archosauria</taxon>
        <taxon>Dinosauria</taxon>
        <taxon>Saurischia</taxon>
        <taxon>Theropoda</taxon>
        <taxon>Coelurosauria</taxon>
        <taxon>Aves</taxon>
        <taxon>Neognathae</taxon>
        <taxon>Neoaves</taxon>
        <taxon>Telluraves</taxon>
        <taxon>Australaves</taxon>
        <taxon>Passeriformes</taxon>
        <taxon>Passeroidea</taxon>
        <taxon>Estrildidae</taxon>
        <taxon>Estrildinae</taxon>
        <taxon>Taeniopygia</taxon>
    </lineage>
</organism>
<keyword evidence="10" id="KW-0539">Nucleus</keyword>
<feature type="region of interest" description="Disordered" evidence="13">
    <location>
        <begin position="125"/>
        <end position="161"/>
    </location>
</feature>
<dbReference type="InterPro" id="IPR019775">
    <property type="entry name" value="WD40_repeat_CS"/>
</dbReference>
<evidence type="ECO:0000256" key="2">
    <source>
        <dbReference type="ARBA" id="ARBA00022491"/>
    </source>
</evidence>
<dbReference type="SMART" id="SM00667">
    <property type="entry name" value="LisH"/>
    <property type="match status" value="1"/>
</dbReference>
<dbReference type="InterPro" id="IPR015943">
    <property type="entry name" value="WD40/YVTN_repeat-like_dom_sf"/>
</dbReference>
<reference evidence="14 15" key="1">
    <citation type="journal article" date="2010" name="Nature">
        <title>The genome of a songbird.</title>
        <authorList>
            <person name="Warren W.C."/>
            <person name="Clayton D.F."/>
            <person name="Ellegren H."/>
            <person name="Arnold A.P."/>
            <person name="Hillier L.W."/>
            <person name="Kunstner A."/>
            <person name="Searle S."/>
            <person name="White S."/>
            <person name="Vilella A.J."/>
            <person name="Fairley S."/>
            <person name="Heger A."/>
            <person name="Kong L."/>
            <person name="Ponting C.P."/>
            <person name="Jarvis E.D."/>
            <person name="Mello C.V."/>
            <person name="Minx P."/>
            <person name="Lovell P."/>
            <person name="Velho T.A."/>
            <person name="Ferris M."/>
            <person name="Balakrishnan C.N."/>
            <person name="Sinha S."/>
            <person name="Blatti C."/>
            <person name="London S.E."/>
            <person name="Li Y."/>
            <person name="Lin Y.C."/>
            <person name="George J."/>
            <person name="Sweedler J."/>
            <person name="Southey B."/>
            <person name="Gunaratne P."/>
            <person name="Watson M."/>
            <person name="Nam K."/>
            <person name="Backstrom N."/>
            <person name="Smeds L."/>
            <person name="Nabholz B."/>
            <person name="Itoh Y."/>
            <person name="Whitney O."/>
            <person name="Pfenning A.R."/>
            <person name="Howard J."/>
            <person name="Volker M."/>
            <person name="Skinner B.M."/>
            <person name="Griffin D.K."/>
            <person name="Ye L."/>
            <person name="McLaren W.M."/>
            <person name="Flicek P."/>
            <person name="Quesada V."/>
            <person name="Velasco G."/>
            <person name="Lopez-Otin C."/>
            <person name="Puente X.S."/>
            <person name="Olender T."/>
            <person name="Lancet D."/>
            <person name="Smit A.F."/>
            <person name="Hubley R."/>
            <person name="Konkel M.K."/>
            <person name="Walker J.A."/>
            <person name="Batzer M.A."/>
            <person name="Gu W."/>
            <person name="Pollock D.D."/>
            <person name="Chen L."/>
            <person name="Cheng Z."/>
            <person name="Eichler E.E."/>
            <person name="Stapley J."/>
            <person name="Slate J."/>
            <person name="Ekblom R."/>
            <person name="Birkhead T."/>
            <person name="Burke T."/>
            <person name="Burt D."/>
            <person name="Scharff C."/>
            <person name="Adam I."/>
            <person name="Richard H."/>
            <person name="Sultan M."/>
            <person name="Soldatov A."/>
            <person name="Lehrach H."/>
            <person name="Edwards S.V."/>
            <person name="Yang S.P."/>
            <person name="Li X."/>
            <person name="Graves T."/>
            <person name="Fulton L."/>
            <person name="Nelson J."/>
            <person name="Chinwalla A."/>
            <person name="Hou S."/>
            <person name="Mardis E.R."/>
            <person name="Wilson R.K."/>
        </authorList>
    </citation>
    <scope>NUCLEOTIDE SEQUENCE [LARGE SCALE GENOMIC DNA]</scope>
</reference>